<feature type="transmembrane region" description="Helical" evidence="8">
    <location>
        <begin position="300"/>
        <end position="318"/>
    </location>
</feature>
<keyword evidence="4" id="KW-0378">Hydrolase</keyword>
<dbReference type="GO" id="GO:0046872">
    <property type="term" value="F:metal ion binding"/>
    <property type="evidence" value="ECO:0007669"/>
    <property type="project" value="UniProtKB-KW"/>
</dbReference>
<dbReference type="GO" id="GO:0006508">
    <property type="term" value="P:proteolysis"/>
    <property type="evidence" value="ECO:0007669"/>
    <property type="project" value="UniProtKB-KW"/>
</dbReference>
<proteinExistence type="predicted"/>
<keyword evidence="8" id="KW-1133">Transmembrane helix</keyword>
<evidence type="ECO:0000256" key="3">
    <source>
        <dbReference type="ARBA" id="ARBA00022723"/>
    </source>
</evidence>
<evidence type="ECO:0000256" key="8">
    <source>
        <dbReference type="SAM" id="Phobius"/>
    </source>
</evidence>
<name>A0A918WHS3_STRCJ</name>
<dbReference type="RefSeq" id="WP_190109339.1">
    <property type="nucleotide sequence ID" value="NZ_BMVB01000005.1"/>
</dbReference>
<gene>
    <name evidence="10" type="ORF">GCM10010507_20210</name>
</gene>
<feature type="transmembrane region" description="Helical" evidence="8">
    <location>
        <begin position="162"/>
        <end position="183"/>
    </location>
</feature>
<evidence type="ECO:0000256" key="6">
    <source>
        <dbReference type="ARBA" id="ARBA00023049"/>
    </source>
</evidence>
<dbReference type="GO" id="GO:0004222">
    <property type="term" value="F:metalloendopeptidase activity"/>
    <property type="evidence" value="ECO:0007669"/>
    <property type="project" value="InterPro"/>
</dbReference>
<comment type="cofactor">
    <cofactor evidence="1">
        <name>Zn(2+)</name>
        <dbReference type="ChEBI" id="CHEBI:29105"/>
    </cofactor>
</comment>
<keyword evidence="8" id="KW-0472">Membrane</keyword>
<keyword evidence="8" id="KW-0812">Transmembrane</keyword>
<sequence>MTGSVVGVPTATTGRFLVMAAAALGSASFAHDVSLASTGIERVPALLAGPAALTAATLLVYLALPAFTRQRLVAPDLRLDHCRRIVARVEELAAAAGLRRCPDVMFSTADGYAEVFGRYPRYCLAIHNKAQNAFECDPALFDGVVRHELAHVRLRDVEVSRLAAGMALAFIPVVVLPHLVVVGADDVGRYLSKDLWRLVALGVVVFLLFGSVMRTRELQADACAQLPERVWSCLSPGRFPWVHPSPGKRRTAAVDPWVVDRPSPLRAAATGVAAGIAVFPLDNAFTAVADDAASLGRSTIEGMAIGLVIAAVIGPAMWRLAAHRDRAGRWLWLEGLALGGGVLAGAELTMQKALALDIMDTERLWLAEVCFIALLAVLQAVLCRWIVVTAPVWQTSAPATRTTPEDLGSPGEQSRLSPLAPARDRRGGRRGAQGGDAGLRFRSRWHLLGAVVTVVLPTAAVWAFFLRTFAAITGYPQTLIDKVPGFFDHRVSSPLSLLDQLELFGIALHEAFVVQPMTMGPAYTTAMICICLPLALTPLRTAALWRRTPVIIMAGLGVFLILLPFLARLRSDAVSRSTQDGIVLAQVSRIMFLYWQLPLTLMGVAVAVAAAALAARLGSRAPALHAASATVLWGATIVLASISYSWPPARAAANADAAATMVTAPLLSLAVTAPLARLLKRPAITNSPSATRLRDQWRLITAITTAGVLINVASFYAAHRFVTVTPALPADEQATRCTTGRWHVYSDVHTFTIQGEKAQVVGGKGITWDFMPDGRYRRESHAAEYNVIWRARVWRLVHSGTTEGTWHVKDNKLILASVTHTDETRTLYLAPDKPMDSQPPSPTSTTRPEPRSLDCLRPHLVLGLAGGHEVLTAQSGRSQQ</sequence>
<feature type="transmembrane region" description="Helical" evidence="8">
    <location>
        <begin position="195"/>
        <end position="212"/>
    </location>
</feature>
<feature type="transmembrane region" description="Helical" evidence="8">
    <location>
        <begin position="522"/>
        <end position="543"/>
    </location>
</feature>
<dbReference type="AlphaFoldDB" id="A0A918WHS3"/>
<feature type="transmembrane region" description="Helical" evidence="8">
    <location>
        <begin position="365"/>
        <end position="387"/>
    </location>
</feature>
<comment type="caution">
    <text evidence="10">The sequence shown here is derived from an EMBL/GenBank/DDBJ whole genome shotgun (WGS) entry which is preliminary data.</text>
</comment>
<organism evidence="10 11">
    <name type="scientific">Streptomyces cinnamoneus</name>
    <name type="common">Streptoverticillium cinnamoneum</name>
    <dbReference type="NCBI Taxonomy" id="53446"/>
    <lineage>
        <taxon>Bacteria</taxon>
        <taxon>Bacillati</taxon>
        <taxon>Actinomycetota</taxon>
        <taxon>Actinomycetes</taxon>
        <taxon>Kitasatosporales</taxon>
        <taxon>Streptomycetaceae</taxon>
        <taxon>Streptomyces</taxon>
        <taxon>Streptomyces cinnamoneus group</taxon>
    </lineage>
</organism>
<feature type="transmembrane region" description="Helical" evidence="8">
    <location>
        <begin position="550"/>
        <end position="567"/>
    </location>
</feature>
<feature type="region of interest" description="Disordered" evidence="7">
    <location>
        <begin position="399"/>
        <end position="435"/>
    </location>
</feature>
<feature type="transmembrane region" description="Helical" evidence="8">
    <location>
        <begin position="658"/>
        <end position="679"/>
    </location>
</feature>
<feature type="domain" description="Peptidase M48" evidence="9">
    <location>
        <begin position="84"/>
        <end position="224"/>
    </location>
</feature>
<evidence type="ECO:0000313" key="10">
    <source>
        <dbReference type="EMBL" id="GHC45027.1"/>
    </source>
</evidence>
<evidence type="ECO:0000313" key="11">
    <source>
        <dbReference type="Proteomes" id="UP000646244"/>
    </source>
</evidence>
<keyword evidence="6" id="KW-0482">Metalloprotease</keyword>
<dbReference type="EMBL" id="BMVB01000005">
    <property type="protein sequence ID" value="GHC45027.1"/>
    <property type="molecule type" value="Genomic_DNA"/>
</dbReference>
<dbReference type="Proteomes" id="UP000646244">
    <property type="component" value="Unassembled WGS sequence"/>
</dbReference>
<feature type="transmembrane region" description="Helical" evidence="8">
    <location>
        <begin position="626"/>
        <end position="646"/>
    </location>
</feature>
<feature type="transmembrane region" description="Helical" evidence="8">
    <location>
        <begin position="330"/>
        <end position="350"/>
    </location>
</feature>
<dbReference type="InterPro" id="IPR001915">
    <property type="entry name" value="Peptidase_M48"/>
</dbReference>
<keyword evidence="2" id="KW-0645">Protease</keyword>
<feature type="region of interest" description="Disordered" evidence="7">
    <location>
        <begin position="828"/>
        <end position="853"/>
    </location>
</feature>
<evidence type="ECO:0000256" key="5">
    <source>
        <dbReference type="ARBA" id="ARBA00022833"/>
    </source>
</evidence>
<evidence type="ECO:0000259" key="9">
    <source>
        <dbReference type="Pfam" id="PF01435"/>
    </source>
</evidence>
<feature type="transmembrane region" description="Helical" evidence="8">
    <location>
        <begin position="267"/>
        <end position="288"/>
    </location>
</feature>
<keyword evidence="5" id="KW-0862">Zinc</keyword>
<feature type="transmembrane region" description="Helical" evidence="8">
    <location>
        <begin position="699"/>
        <end position="718"/>
    </location>
</feature>
<reference evidence="10" key="1">
    <citation type="journal article" date="2014" name="Int. J. Syst. Evol. Microbiol.">
        <title>Complete genome sequence of Corynebacterium casei LMG S-19264T (=DSM 44701T), isolated from a smear-ripened cheese.</title>
        <authorList>
            <consortium name="US DOE Joint Genome Institute (JGI-PGF)"/>
            <person name="Walter F."/>
            <person name="Albersmeier A."/>
            <person name="Kalinowski J."/>
            <person name="Ruckert C."/>
        </authorList>
    </citation>
    <scope>NUCLEOTIDE SEQUENCE</scope>
    <source>
        <strain evidence="10">JCM 4633</strain>
    </source>
</reference>
<dbReference type="Pfam" id="PF01435">
    <property type="entry name" value="Peptidase_M48"/>
    <property type="match status" value="1"/>
</dbReference>
<evidence type="ECO:0000256" key="2">
    <source>
        <dbReference type="ARBA" id="ARBA00022670"/>
    </source>
</evidence>
<reference evidence="10" key="2">
    <citation type="submission" date="2020-09" db="EMBL/GenBank/DDBJ databases">
        <authorList>
            <person name="Sun Q."/>
            <person name="Ohkuma M."/>
        </authorList>
    </citation>
    <scope>NUCLEOTIDE SEQUENCE</scope>
    <source>
        <strain evidence="10">JCM 4633</strain>
    </source>
</reference>
<protein>
    <recommendedName>
        <fullName evidence="9">Peptidase M48 domain-containing protein</fullName>
    </recommendedName>
</protein>
<accession>A0A918WHS3</accession>
<feature type="transmembrane region" description="Helical" evidence="8">
    <location>
        <begin position="445"/>
        <end position="465"/>
    </location>
</feature>
<evidence type="ECO:0000256" key="4">
    <source>
        <dbReference type="ARBA" id="ARBA00022801"/>
    </source>
</evidence>
<evidence type="ECO:0000256" key="1">
    <source>
        <dbReference type="ARBA" id="ARBA00001947"/>
    </source>
</evidence>
<keyword evidence="3" id="KW-0479">Metal-binding</keyword>
<feature type="transmembrane region" description="Helical" evidence="8">
    <location>
        <begin position="46"/>
        <end position="64"/>
    </location>
</feature>
<feature type="transmembrane region" description="Helical" evidence="8">
    <location>
        <begin position="593"/>
        <end position="614"/>
    </location>
</feature>
<evidence type="ECO:0000256" key="7">
    <source>
        <dbReference type="SAM" id="MobiDB-lite"/>
    </source>
</evidence>